<dbReference type="GeneID" id="100272877"/>
<evidence type="ECO:0000313" key="1">
    <source>
        <dbReference type="EnsemblPlants" id="Zm00001eb032640_P001"/>
    </source>
</evidence>
<dbReference type="EnsemblPlants" id="Zm00001eb032640_T001">
    <property type="protein sequence ID" value="Zm00001eb032640_P001"/>
    <property type="gene ID" value="Zm00001eb032640"/>
</dbReference>
<dbReference type="PANTHER" id="PTHR42896">
    <property type="entry name" value="XYLULOSE-1,5-BISPHOSPHATE (XUBP) PHOSPHATASE"/>
    <property type="match status" value="1"/>
</dbReference>
<keyword evidence="3" id="KW-1267">Proteomics identification</keyword>
<gene>
    <name evidence="1" type="primary">LOC100272877</name>
</gene>
<dbReference type="Gramene" id="Zm00001eb032640_T001">
    <property type="protein sequence ID" value="Zm00001eb032640_P001"/>
    <property type="gene ID" value="Zm00001eb032640"/>
</dbReference>
<dbReference type="OrthoDB" id="545219at2759"/>
<dbReference type="Gene3D" id="3.40.50.1000">
    <property type="entry name" value="HAD superfamily/HAD-like"/>
    <property type="match status" value="2"/>
</dbReference>
<evidence type="ECO:0000313" key="2">
    <source>
        <dbReference type="Proteomes" id="UP000007305"/>
    </source>
</evidence>
<dbReference type="InterPro" id="IPR023214">
    <property type="entry name" value="HAD_sf"/>
</dbReference>
<dbReference type="GO" id="GO:0016787">
    <property type="term" value="F:hydrolase activity"/>
    <property type="evidence" value="ECO:0007669"/>
    <property type="project" value="InterPro"/>
</dbReference>
<organism evidence="1 2">
    <name type="scientific">Zea mays</name>
    <name type="common">Maize</name>
    <dbReference type="NCBI Taxonomy" id="4577"/>
    <lineage>
        <taxon>Eukaryota</taxon>
        <taxon>Viridiplantae</taxon>
        <taxon>Streptophyta</taxon>
        <taxon>Embryophyta</taxon>
        <taxon>Tracheophyta</taxon>
        <taxon>Spermatophyta</taxon>
        <taxon>Magnoliopsida</taxon>
        <taxon>Liliopsida</taxon>
        <taxon>Poales</taxon>
        <taxon>Poaceae</taxon>
        <taxon>PACMAD clade</taxon>
        <taxon>Panicoideae</taxon>
        <taxon>Andropogonodae</taxon>
        <taxon>Andropogoneae</taxon>
        <taxon>Tripsacinae</taxon>
        <taxon>Zea</taxon>
    </lineage>
</organism>
<proteinExistence type="evidence at protein level"/>
<protein>
    <recommendedName>
        <fullName evidence="4">Haloacid dehalogenase-like hydrolase (HAD) superfamily protein</fullName>
    </recommendedName>
</protein>
<dbReference type="RefSeq" id="XP_008667085.1">
    <property type="nucleotide sequence ID" value="XM_008668863.2"/>
</dbReference>
<dbReference type="FunCoup" id="A0A804LS93">
    <property type="interactions" value="1122"/>
</dbReference>
<dbReference type="InParanoid" id="A0A804LS93"/>
<dbReference type="Gene3D" id="1.10.150.240">
    <property type="entry name" value="Putative phosphatase, domain 2"/>
    <property type="match status" value="1"/>
</dbReference>
<reference evidence="1" key="3">
    <citation type="submission" date="2021-05" db="UniProtKB">
        <authorList>
            <consortium name="EnsemblPlants"/>
        </authorList>
    </citation>
    <scope>IDENTIFICATION</scope>
    <source>
        <strain evidence="1">cv. B73</strain>
    </source>
</reference>
<name>A0A804LS93_MAIZE</name>
<reference evidence="1" key="2">
    <citation type="submission" date="2019-07" db="EMBL/GenBank/DDBJ databases">
        <authorList>
            <person name="Seetharam A."/>
            <person name="Woodhouse M."/>
            <person name="Cannon E."/>
        </authorList>
    </citation>
    <scope>NUCLEOTIDE SEQUENCE [LARGE SCALE GENOMIC DNA]</scope>
    <source>
        <strain evidence="1">cv. B73</strain>
    </source>
</reference>
<dbReference type="AlphaFoldDB" id="A0A804LS93"/>
<evidence type="ECO:0007829" key="3">
    <source>
        <dbReference type="PeptideAtlas" id="A0A804LS93"/>
    </source>
</evidence>
<evidence type="ECO:0008006" key="4">
    <source>
        <dbReference type="Google" id="ProtNLM"/>
    </source>
</evidence>
<dbReference type="Proteomes" id="UP000007305">
    <property type="component" value="Chromosome 1"/>
</dbReference>
<dbReference type="InterPro" id="IPR044999">
    <property type="entry name" value="CbbY-like"/>
</dbReference>
<reference evidence="2" key="1">
    <citation type="submission" date="2015-12" db="EMBL/GenBank/DDBJ databases">
        <title>Update maize B73 reference genome by single molecule sequencing technologies.</title>
        <authorList>
            <consortium name="Maize Genome Sequencing Project"/>
            <person name="Ware D."/>
        </authorList>
    </citation>
    <scope>NUCLEOTIDE SEQUENCE [LARGE SCALE GENOMIC DNA]</scope>
    <source>
        <strain evidence="2">cv. B73</strain>
    </source>
</reference>
<keyword evidence="2" id="KW-1185">Reference proteome</keyword>
<dbReference type="SUPFAM" id="SSF56784">
    <property type="entry name" value="HAD-like"/>
    <property type="match status" value="1"/>
</dbReference>
<dbReference type="InterPro" id="IPR023198">
    <property type="entry name" value="PGP-like_dom2"/>
</dbReference>
<accession>A0A804LS93</accession>
<dbReference type="PANTHER" id="PTHR42896:SF3">
    <property type="entry name" value="PROTEIN, PUTATIVE, EXPRESSED-RELATED"/>
    <property type="match status" value="1"/>
</dbReference>
<sequence length="458" mass="49828">MNQRKMRRGRWGCRMYRTGEMGQIRCRTADAGRQIMSFESDNGPTHPSTRTPRRWTYQSSLSLFSSSGAGDSSPESGVAAASPQPHRLLHLARHVCCRSSCSCRSVRPSPGVLAGDREVRRFHSHLLGRLCVCSPPRRRRRGTRPPASGAAVPVLLIVAGELCPARSWIASGGGRSSCRCLPFWQSPSFQSFRSLGLDCANWTEPIYADLVRKACGDEERMLALFFDRIGWPTSLPTSEKGSFIKSVLREKLKALEEFSASDSLPLRPGVEKFIDDALGEGVPLAILAAYGRNGEKISRSIAMKLGPERISKIKIVGNVEVEESFYGQLVLGKGVTSGLDEQLVREAQKAASAEKQRIAEKVASILKLSVDITASESSDKVIAALRAGSEYVGCDVQSCILVAGSQSGVLAAERIGMPCIVVRSSFTARAEFHSAKAVMDGFGDTDLTVSKLLSKKWF</sequence>
<dbReference type="InterPro" id="IPR036412">
    <property type="entry name" value="HAD-like_sf"/>
</dbReference>